<feature type="compositionally biased region" description="Basic and acidic residues" evidence="9">
    <location>
        <begin position="1"/>
        <end position="28"/>
    </location>
</feature>
<evidence type="ECO:0000256" key="8">
    <source>
        <dbReference type="ARBA" id="ARBA00023136"/>
    </source>
</evidence>
<comment type="subcellular location">
    <subcellularLocation>
        <location evidence="1">Membrane</location>
        <topology evidence="1">Multi-pass membrane protein</topology>
    </subcellularLocation>
</comment>
<dbReference type="KEGG" id="mtea:DK419_27655"/>
<dbReference type="InterPro" id="IPR027469">
    <property type="entry name" value="Cation_efflux_TMD_sf"/>
</dbReference>
<keyword evidence="8 10" id="KW-0472">Membrane</keyword>
<name>A0A2U8WTL4_9HYPH</name>
<sequence length="338" mass="35078">MGQHHDHAHGEHDHSGHDHSGHDHSGHDHGHRHHGGGHAHGPGHVHAPANFGRAFAIGIALNTGFVLIEGAYGFLTDSVALLADAGHNLSDVLGLVVAWAAATLGRRRPTARFTYGLRSSSILAALFNAVFLLVAVGAIALEAVQRFSAPAPVPGLTVTIVALIGIAVNGITAWLFASGRKGDLNVRGAYLHMLADAAVSAGVVVAGLVILWTGWTWVDPVTSLVIVAVIVAGTWGLLRDSVVLSLDAVPPGIDPAEVRACLAGRPGVAEVHDLHVWPMSTTETALTAHLVMPDGHPGNAFLDECAATLRRRFGIAHVTLQVELAGGPACALAPDHVV</sequence>
<feature type="transmembrane region" description="Helical" evidence="10">
    <location>
        <begin position="54"/>
        <end position="75"/>
    </location>
</feature>
<dbReference type="InterPro" id="IPR036837">
    <property type="entry name" value="Cation_efflux_CTD_sf"/>
</dbReference>
<dbReference type="Gene3D" id="1.20.1510.10">
    <property type="entry name" value="Cation efflux protein transmembrane domain"/>
    <property type="match status" value="1"/>
</dbReference>
<dbReference type="Proteomes" id="UP000245444">
    <property type="component" value="Chromosome"/>
</dbReference>
<evidence type="ECO:0000256" key="4">
    <source>
        <dbReference type="ARBA" id="ARBA00022692"/>
    </source>
</evidence>
<dbReference type="Pfam" id="PF01545">
    <property type="entry name" value="Cation_efflux"/>
    <property type="match status" value="1"/>
</dbReference>
<keyword evidence="6 10" id="KW-1133">Transmembrane helix</keyword>
<feature type="compositionally biased region" description="Basic residues" evidence="9">
    <location>
        <begin position="29"/>
        <end position="43"/>
    </location>
</feature>
<feature type="region of interest" description="Disordered" evidence="9">
    <location>
        <begin position="1"/>
        <end position="44"/>
    </location>
</feature>
<dbReference type="SUPFAM" id="SSF161111">
    <property type="entry name" value="Cation efflux protein transmembrane domain-like"/>
    <property type="match status" value="1"/>
</dbReference>
<evidence type="ECO:0000256" key="1">
    <source>
        <dbReference type="ARBA" id="ARBA00004141"/>
    </source>
</evidence>
<evidence type="ECO:0000256" key="7">
    <source>
        <dbReference type="ARBA" id="ARBA00023065"/>
    </source>
</evidence>
<dbReference type="AlphaFoldDB" id="A0A2U8WTL4"/>
<keyword evidence="14" id="KW-1185">Reference proteome</keyword>
<evidence type="ECO:0000256" key="2">
    <source>
        <dbReference type="ARBA" id="ARBA00008873"/>
    </source>
</evidence>
<dbReference type="NCBIfam" id="TIGR01297">
    <property type="entry name" value="CDF"/>
    <property type="match status" value="1"/>
</dbReference>
<dbReference type="SUPFAM" id="SSF160240">
    <property type="entry name" value="Cation efflux protein cytoplasmic domain-like"/>
    <property type="match status" value="1"/>
</dbReference>
<evidence type="ECO:0000313" key="14">
    <source>
        <dbReference type="Proteomes" id="UP000245444"/>
    </source>
</evidence>
<dbReference type="InterPro" id="IPR002524">
    <property type="entry name" value="Cation_efflux"/>
</dbReference>
<evidence type="ECO:0000313" key="13">
    <source>
        <dbReference type="EMBL" id="AWN49645.1"/>
    </source>
</evidence>
<feature type="transmembrane region" description="Helical" evidence="10">
    <location>
        <begin position="189"/>
        <end position="215"/>
    </location>
</feature>
<dbReference type="InterPro" id="IPR027470">
    <property type="entry name" value="Cation_efflux_CTD"/>
</dbReference>
<keyword evidence="5" id="KW-0862">Zinc</keyword>
<protein>
    <submittedName>
        <fullName evidence="13">Cation transporter</fullName>
    </submittedName>
</protein>
<keyword evidence="5" id="KW-0864">Zinc transport</keyword>
<evidence type="ECO:0000259" key="11">
    <source>
        <dbReference type="Pfam" id="PF01545"/>
    </source>
</evidence>
<reference evidence="13 14" key="1">
    <citation type="submission" date="2018-05" db="EMBL/GenBank/DDBJ databases">
        <title>Complete Genome Sequence of Methylobacterium sp. 17Sr1-28.</title>
        <authorList>
            <person name="Srinivasan S."/>
        </authorList>
    </citation>
    <scope>NUCLEOTIDE SEQUENCE [LARGE SCALE GENOMIC DNA]</scope>
    <source>
        <strain evidence="13 14">17Sr1-28</strain>
    </source>
</reference>
<comment type="similarity">
    <text evidence="2">Belongs to the cation diffusion facilitator (CDF) transporter (TC 2.A.4) family. SLC30A subfamily.</text>
</comment>
<dbReference type="GO" id="GO:0005385">
    <property type="term" value="F:zinc ion transmembrane transporter activity"/>
    <property type="evidence" value="ECO:0007669"/>
    <property type="project" value="TreeGrafter"/>
</dbReference>
<keyword evidence="7" id="KW-0406">Ion transport</keyword>
<feature type="transmembrane region" description="Helical" evidence="10">
    <location>
        <begin position="81"/>
        <end position="102"/>
    </location>
</feature>
<dbReference type="Pfam" id="PF16916">
    <property type="entry name" value="ZT_dimer"/>
    <property type="match status" value="1"/>
</dbReference>
<dbReference type="OrthoDB" id="9809646at2"/>
<keyword evidence="4 10" id="KW-0812">Transmembrane</keyword>
<organism evidence="13 14">
    <name type="scientific">Methylobacterium terrae</name>
    <dbReference type="NCBI Taxonomy" id="2202827"/>
    <lineage>
        <taxon>Bacteria</taxon>
        <taxon>Pseudomonadati</taxon>
        <taxon>Pseudomonadota</taxon>
        <taxon>Alphaproteobacteria</taxon>
        <taxon>Hyphomicrobiales</taxon>
        <taxon>Methylobacteriaceae</taxon>
        <taxon>Methylobacterium</taxon>
    </lineage>
</organism>
<gene>
    <name evidence="13" type="ORF">DK419_27655</name>
</gene>
<accession>A0A2U8WTL4</accession>
<feature type="transmembrane region" description="Helical" evidence="10">
    <location>
        <begin position="221"/>
        <end position="238"/>
    </location>
</feature>
<proteinExistence type="inferred from homology"/>
<evidence type="ECO:0000256" key="3">
    <source>
        <dbReference type="ARBA" id="ARBA00022448"/>
    </source>
</evidence>
<dbReference type="EMBL" id="CP029553">
    <property type="protein sequence ID" value="AWN49645.1"/>
    <property type="molecule type" value="Genomic_DNA"/>
</dbReference>
<evidence type="ECO:0000256" key="5">
    <source>
        <dbReference type="ARBA" id="ARBA00022906"/>
    </source>
</evidence>
<dbReference type="GO" id="GO:0005886">
    <property type="term" value="C:plasma membrane"/>
    <property type="evidence" value="ECO:0007669"/>
    <property type="project" value="TreeGrafter"/>
</dbReference>
<feature type="domain" description="Cation efflux protein cytoplasmic" evidence="12">
    <location>
        <begin position="250"/>
        <end position="323"/>
    </location>
</feature>
<evidence type="ECO:0000256" key="10">
    <source>
        <dbReference type="SAM" id="Phobius"/>
    </source>
</evidence>
<evidence type="ECO:0000259" key="12">
    <source>
        <dbReference type="Pfam" id="PF16916"/>
    </source>
</evidence>
<evidence type="ECO:0000256" key="9">
    <source>
        <dbReference type="SAM" id="MobiDB-lite"/>
    </source>
</evidence>
<feature type="domain" description="Cation efflux protein transmembrane" evidence="11">
    <location>
        <begin position="57"/>
        <end position="242"/>
    </location>
</feature>
<dbReference type="PANTHER" id="PTHR11562:SF17">
    <property type="entry name" value="RE54080P-RELATED"/>
    <property type="match status" value="1"/>
</dbReference>
<dbReference type="InterPro" id="IPR058533">
    <property type="entry name" value="Cation_efflux_TM"/>
</dbReference>
<feature type="transmembrane region" description="Helical" evidence="10">
    <location>
        <begin position="153"/>
        <end position="177"/>
    </location>
</feature>
<evidence type="ECO:0000256" key="6">
    <source>
        <dbReference type="ARBA" id="ARBA00022989"/>
    </source>
</evidence>
<feature type="transmembrane region" description="Helical" evidence="10">
    <location>
        <begin position="122"/>
        <end position="141"/>
    </location>
</feature>
<dbReference type="PANTHER" id="PTHR11562">
    <property type="entry name" value="CATION EFFLUX PROTEIN/ ZINC TRANSPORTER"/>
    <property type="match status" value="1"/>
</dbReference>
<keyword evidence="3" id="KW-0813">Transport</keyword>
<dbReference type="InterPro" id="IPR050681">
    <property type="entry name" value="CDF/SLC30A"/>
</dbReference>